<organism evidence="5 7">
    <name type="scientific">Pseudomonas taetrolens</name>
    <dbReference type="NCBI Taxonomy" id="47884"/>
    <lineage>
        <taxon>Bacteria</taxon>
        <taxon>Pseudomonadati</taxon>
        <taxon>Pseudomonadota</taxon>
        <taxon>Gammaproteobacteria</taxon>
        <taxon>Pseudomonadales</taxon>
        <taxon>Pseudomonadaceae</taxon>
        <taxon>Pseudomonas</taxon>
    </lineage>
</organism>
<feature type="domain" description="HTH luxR-type" evidence="4">
    <location>
        <begin position="1"/>
        <end position="64"/>
    </location>
</feature>
<dbReference type="SUPFAM" id="SSF46894">
    <property type="entry name" value="C-terminal effector domain of the bipartite response regulators"/>
    <property type="match status" value="1"/>
</dbReference>
<dbReference type="CDD" id="cd06170">
    <property type="entry name" value="LuxR_C_like"/>
    <property type="match status" value="1"/>
</dbReference>
<evidence type="ECO:0000313" key="7">
    <source>
        <dbReference type="Proteomes" id="UP000036395"/>
    </source>
</evidence>
<evidence type="ECO:0000256" key="2">
    <source>
        <dbReference type="ARBA" id="ARBA00023125"/>
    </source>
</evidence>
<dbReference type="SMART" id="SM00421">
    <property type="entry name" value="HTH_LUXR"/>
    <property type="match status" value="1"/>
</dbReference>
<evidence type="ECO:0000259" key="4">
    <source>
        <dbReference type="PROSITE" id="PS50043"/>
    </source>
</evidence>
<keyword evidence="3" id="KW-0804">Transcription</keyword>
<dbReference type="Proteomes" id="UP000036395">
    <property type="component" value="Unassembled WGS sequence"/>
</dbReference>
<evidence type="ECO:0000313" key="6">
    <source>
        <dbReference type="EMBL" id="SEC93276.1"/>
    </source>
</evidence>
<evidence type="ECO:0000256" key="3">
    <source>
        <dbReference type="ARBA" id="ARBA00023163"/>
    </source>
</evidence>
<keyword evidence="2" id="KW-0238">DNA-binding</keyword>
<evidence type="ECO:0000256" key="1">
    <source>
        <dbReference type="ARBA" id="ARBA00023015"/>
    </source>
</evidence>
<protein>
    <submittedName>
        <fullName evidence="6">Regulatory protein, luxR family</fullName>
    </submittedName>
</protein>
<dbReference type="GO" id="GO:0003677">
    <property type="term" value="F:DNA binding"/>
    <property type="evidence" value="ECO:0007669"/>
    <property type="project" value="UniProtKB-KW"/>
</dbReference>
<dbReference type="GO" id="GO:0006355">
    <property type="term" value="P:regulation of DNA-templated transcription"/>
    <property type="evidence" value="ECO:0007669"/>
    <property type="project" value="InterPro"/>
</dbReference>
<dbReference type="OrthoDB" id="7032599at2"/>
<keyword evidence="1" id="KW-0805">Transcription regulation</keyword>
<keyword evidence="8" id="KW-1185">Reference proteome</keyword>
<dbReference type="PANTHER" id="PTHR44688">
    <property type="entry name" value="DNA-BINDING TRANSCRIPTIONAL ACTIVATOR DEVR_DOSR"/>
    <property type="match status" value="1"/>
</dbReference>
<comment type="caution">
    <text evidence="5">The sequence shown here is derived from an EMBL/GenBank/DDBJ whole genome shotgun (WGS) entry which is preliminary data.</text>
</comment>
<dbReference type="EMBL" id="FNRS01000001">
    <property type="protein sequence ID" value="SEC93276.1"/>
    <property type="molecule type" value="Genomic_DNA"/>
</dbReference>
<name>A0A0J6GNA6_PSETA</name>
<dbReference type="AlphaFoldDB" id="A0A0J6GNA6"/>
<dbReference type="Gene3D" id="1.10.10.10">
    <property type="entry name" value="Winged helix-like DNA-binding domain superfamily/Winged helix DNA-binding domain"/>
    <property type="match status" value="1"/>
</dbReference>
<dbReference type="InterPro" id="IPR016032">
    <property type="entry name" value="Sig_transdc_resp-reg_C-effctor"/>
</dbReference>
<dbReference type="PROSITE" id="PS00622">
    <property type="entry name" value="HTH_LUXR_1"/>
    <property type="match status" value="1"/>
</dbReference>
<accession>A0A0J6GNA6</accession>
<dbReference type="PANTHER" id="PTHR44688:SF16">
    <property type="entry name" value="DNA-BINDING TRANSCRIPTIONAL ACTIVATOR DEVR_DOSR"/>
    <property type="match status" value="1"/>
</dbReference>
<evidence type="ECO:0000313" key="5">
    <source>
        <dbReference type="EMBL" id="KMM86191.1"/>
    </source>
</evidence>
<dbReference type="EMBL" id="JYLA01000002">
    <property type="protein sequence ID" value="KMM86191.1"/>
    <property type="molecule type" value="Genomic_DNA"/>
</dbReference>
<dbReference type="STRING" id="47884.SAMN04490203_3420"/>
<sequence length="67" mass="7739">MDGLKLTRREMDVLDWLMQGYANKEIAQRLNISCFTVRDHVSSLLFKHGVKSRLALMVMCGRLDNGR</sequence>
<dbReference type="Proteomes" id="UP000183155">
    <property type="component" value="Unassembled WGS sequence"/>
</dbReference>
<gene>
    <name evidence="6" type="ORF">SAMN04490203_3420</name>
    <name evidence="5" type="ORF">TU78_06150</name>
</gene>
<reference evidence="6 8" key="2">
    <citation type="submission" date="2016-10" db="EMBL/GenBank/DDBJ databases">
        <authorList>
            <person name="Varghese N."/>
            <person name="Submissions S."/>
        </authorList>
    </citation>
    <scope>NUCLEOTIDE SEQUENCE [LARGE SCALE GENOMIC DNA]</scope>
    <source>
        <strain evidence="6 8">BS3652</strain>
    </source>
</reference>
<dbReference type="PRINTS" id="PR00038">
    <property type="entry name" value="HTHLUXR"/>
</dbReference>
<dbReference type="Pfam" id="PF00196">
    <property type="entry name" value="GerE"/>
    <property type="match status" value="1"/>
</dbReference>
<proteinExistence type="predicted"/>
<evidence type="ECO:0000313" key="8">
    <source>
        <dbReference type="Proteomes" id="UP000183155"/>
    </source>
</evidence>
<dbReference type="PROSITE" id="PS50043">
    <property type="entry name" value="HTH_LUXR_2"/>
    <property type="match status" value="1"/>
</dbReference>
<dbReference type="InterPro" id="IPR036388">
    <property type="entry name" value="WH-like_DNA-bd_sf"/>
</dbReference>
<reference evidence="5 7" key="1">
    <citation type="submission" date="2015-02" db="EMBL/GenBank/DDBJ databases">
        <title>Pseudomonas helleri sp. nov. and Pseudomonas weihenstephanensis sp. nov., isolated from raw cows milk.</title>
        <authorList>
            <person name="von Neubeck M."/>
            <person name="Huptas C."/>
            <person name="Wenning M."/>
            <person name="Scherer S."/>
        </authorList>
    </citation>
    <scope>NUCLEOTIDE SEQUENCE [LARGE SCALE GENOMIC DNA]</scope>
    <source>
        <strain evidence="5 7">DSM 21104</strain>
    </source>
</reference>
<dbReference type="InterPro" id="IPR000792">
    <property type="entry name" value="Tscrpt_reg_LuxR_C"/>
</dbReference>